<organism evidence="7 8">
    <name type="scientific">Brevifollis gellanilyticus</name>
    <dbReference type="NCBI Taxonomy" id="748831"/>
    <lineage>
        <taxon>Bacteria</taxon>
        <taxon>Pseudomonadati</taxon>
        <taxon>Verrucomicrobiota</taxon>
        <taxon>Verrucomicrobiia</taxon>
        <taxon>Verrucomicrobiales</taxon>
        <taxon>Verrucomicrobiaceae</taxon>
    </lineage>
</organism>
<feature type="domain" description="GEVED" evidence="6">
    <location>
        <begin position="995"/>
        <end position="1075"/>
    </location>
</feature>
<evidence type="ECO:0000256" key="1">
    <source>
        <dbReference type="ARBA" id="ARBA00004613"/>
    </source>
</evidence>
<feature type="region of interest" description="Disordered" evidence="4">
    <location>
        <begin position="621"/>
        <end position="643"/>
    </location>
</feature>
<dbReference type="SUPFAM" id="SSF49313">
    <property type="entry name" value="Cadherin-like"/>
    <property type="match status" value="14"/>
</dbReference>
<evidence type="ECO:0000259" key="6">
    <source>
        <dbReference type="Pfam" id="PF20009"/>
    </source>
</evidence>
<feature type="domain" description="GEVED" evidence="6">
    <location>
        <begin position="1649"/>
        <end position="1729"/>
    </location>
</feature>
<dbReference type="GO" id="GO:0005576">
    <property type="term" value="C:extracellular region"/>
    <property type="evidence" value="ECO:0007669"/>
    <property type="project" value="UniProtKB-SubCell"/>
</dbReference>
<dbReference type="Pfam" id="PF20009">
    <property type="entry name" value="GEVED"/>
    <property type="match status" value="10"/>
</dbReference>
<accession>A0A512MFQ5</accession>
<keyword evidence="2" id="KW-0964">Secreted</keyword>
<feature type="domain" description="GEVED" evidence="6">
    <location>
        <begin position="671"/>
        <end position="748"/>
    </location>
</feature>
<comment type="subcellular location">
    <subcellularLocation>
        <location evidence="1">Secreted</location>
    </subcellularLocation>
</comment>
<dbReference type="PANTHER" id="PTHR37494:SF1">
    <property type="entry name" value="STAPHYLOCOCCUS AUREUS SURFACE PROTEIN A"/>
    <property type="match status" value="1"/>
</dbReference>
<name>A0A512MFQ5_9BACT</name>
<feature type="domain" description="GEVED" evidence="6">
    <location>
        <begin position="832"/>
        <end position="911"/>
    </location>
</feature>
<dbReference type="SUPFAM" id="SSF117074">
    <property type="entry name" value="Hypothetical protein PA1324"/>
    <property type="match status" value="2"/>
</dbReference>
<feature type="region of interest" description="Disordered" evidence="4">
    <location>
        <begin position="3674"/>
        <end position="3702"/>
    </location>
</feature>
<feature type="domain" description="GEVED" evidence="6">
    <location>
        <begin position="1812"/>
        <end position="1892"/>
    </location>
</feature>
<evidence type="ECO:0000256" key="4">
    <source>
        <dbReference type="SAM" id="MobiDB-lite"/>
    </source>
</evidence>
<dbReference type="GO" id="GO:0005509">
    <property type="term" value="F:calcium ion binding"/>
    <property type="evidence" value="ECO:0007669"/>
    <property type="project" value="InterPro"/>
</dbReference>
<comment type="caution">
    <text evidence="7">The sequence shown here is derived from an EMBL/GenBank/DDBJ whole genome shotgun (WGS) entry which is preliminary data.</text>
</comment>
<evidence type="ECO:0000313" key="8">
    <source>
        <dbReference type="Proteomes" id="UP000321577"/>
    </source>
</evidence>
<dbReference type="GO" id="GO:0016020">
    <property type="term" value="C:membrane"/>
    <property type="evidence" value="ECO:0007669"/>
    <property type="project" value="InterPro"/>
</dbReference>
<dbReference type="Gene3D" id="2.60.40.10">
    <property type="entry name" value="Immunoglobulins"/>
    <property type="match status" value="17"/>
</dbReference>
<dbReference type="InterPro" id="IPR013783">
    <property type="entry name" value="Ig-like_fold"/>
</dbReference>
<dbReference type="PANTHER" id="PTHR37494">
    <property type="entry name" value="HEMAGGLUTININ"/>
    <property type="match status" value="1"/>
</dbReference>
<protein>
    <submittedName>
        <fullName evidence="7">Uncharacterized protein</fullName>
    </submittedName>
</protein>
<evidence type="ECO:0000256" key="2">
    <source>
        <dbReference type="ARBA" id="ARBA00022525"/>
    </source>
</evidence>
<feature type="domain" description="SD-repeat containing protein B" evidence="5">
    <location>
        <begin position="3372"/>
        <end position="3469"/>
    </location>
</feature>
<keyword evidence="3" id="KW-0732">Signal</keyword>
<gene>
    <name evidence="7" type="ORF">BGE01nite_48490</name>
</gene>
<dbReference type="Pfam" id="PF17210">
    <property type="entry name" value="SdrD_B"/>
    <property type="match status" value="1"/>
</dbReference>
<dbReference type="EMBL" id="BKAG01000052">
    <property type="protein sequence ID" value="GEP45558.1"/>
    <property type="molecule type" value="Genomic_DNA"/>
</dbReference>
<keyword evidence="8" id="KW-1185">Reference proteome</keyword>
<feature type="region of interest" description="Disordered" evidence="4">
    <location>
        <begin position="785"/>
        <end position="805"/>
    </location>
</feature>
<evidence type="ECO:0000313" key="7">
    <source>
        <dbReference type="EMBL" id="GEP45558.1"/>
    </source>
</evidence>
<feature type="domain" description="GEVED" evidence="6">
    <location>
        <begin position="1485"/>
        <end position="1565"/>
    </location>
</feature>
<dbReference type="InterPro" id="IPR015919">
    <property type="entry name" value="Cadherin-like_sf"/>
</dbReference>
<dbReference type="InterPro" id="IPR045474">
    <property type="entry name" value="GEVED"/>
</dbReference>
<feature type="compositionally biased region" description="Polar residues" evidence="4">
    <location>
        <begin position="622"/>
        <end position="632"/>
    </location>
</feature>
<feature type="domain" description="GEVED" evidence="6">
    <location>
        <begin position="1321"/>
        <end position="1402"/>
    </location>
</feature>
<evidence type="ECO:0000259" key="5">
    <source>
        <dbReference type="Pfam" id="PF17210"/>
    </source>
</evidence>
<feature type="domain" description="GEVED" evidence="6">
    <location>
        <begin position="1158"/>
        <end position="1238"/>
    </location>
</feature>
<dbReference type="OrthoDB" id="173887at2"/>
<feature type="compositionally biased region" description="Gly residues" evidence="4">
    <location>
        <begin position="3687"/>
        <end position="3698"/>
    </location>
</feature>
<evidence type="ECO:0000256" key="3">
    <source>
        <dbReference type="ARBA" id="ARBA00022729"/>
    </source>
</evidence>
<proteinExistence type="predicted"/>
<feature type="domain" description="GEVED" evidence="6">
    <location>
        <begin position="2139"/>
        <end position="2218"/>
    </location>
</feature>
<dbReference type="RefSeq" id="WP_146854573.1">
    <property type="nucleotide sequence ID" value="NZ_BKAG01000052.1"/>
</dbReference>
<dbReference type="Proteomes" id="UP000321577">
    <property type="component" value="Unassembled WGS sequence"/>
</dbReference>
<sequence>MSLSRLQAQAPPTASLRAGGQLFPLTAGLQVPRSDRLARGLTAVLLSSLALLLSSGSATAQTTGTRYQIWRVGQNVLGSQTYANSQALQSMSPSGDYASGVRFGSISQGFLLSTSGTPSLTNIPPLFGGNQYGTGMAVNDSGNVVGYQRWTTSGAVTTVGWLYNRLANTTTRLNTPFDANASITAIPTAITAGTTYAFGSVDSDGPAGATTPVGGYWNLSTNTWTPISGIREVLDASADGLTLLVVTTSNAGRIIRGTTVGTYPSTITTFTGRLRGGRVSASGRYIASAETISGVPTPFVYDTQTSTRTNLPLLSADNQGAIPGAVSDTARVLGTAYSSTAGSYAVHWLNPTSAYQTLANILSTDGHTTADPAYSGWNVYNGGGAISASGFTLGVFGNNPLALQDSLLLKQQCAAITLAPTTLSVGIVGSGYSQTIVPTGGVAPYTYSVTSGALPAGLTLNASGSITGTPTSANGTGASITIQARDSFGCTGTRVYNLQVCPVITVSPSSLPGGTVAISYAQTVSASGGLAPYTFAVSSGALPAGLTLNTADGTLSGSPTTPQTQAFTLRATDANGCMATRAYSVIIAPNTDFGDYNALASASSVANSALRIGASVDVEASNPANSTATGDDSTGIDDEDGVVGPSSITAGSVGIPFSVTVTNTTGAPGFLSVWIDFNRNGVLTDAGEQVVSGVSIATGLANSTQNFTFNVPAAASLGTAGVRVRLANSGGIASSGAFGVGEVEDYTLGIIAPITDYGDDIDFADAFSTVNSTLRLGATVDAEGASTRNSAANGDDLTGSDDEDGVTFPSLTAGQPVVLPVTVFNNRGSTGYLNAWIDFNNNGVLTDAGEQIATDQAVLTGTNGTVNVSFNVPTNAVTAASSVGTRFRLTNSSGTLATGGAGSGEVEDHQVVILAPLTDFGDHSGYVDVSNTASSNLRLGAAVDTEYASTRNTSATGDNITGNDDEDGVNVPAMTAGAPASMVVNVTNTSGGQGYLNAWVDFNNDGDFIDSGEQVMTNGGVANGTNGSTVNIGFTVPANATTGVSTGIRVRLTADVSPGVGGSGGVGEVEDYIVTIAAPTTDLGDFSSFADASSTVTSQIRLGTLTDVEYASTKNATATGDDATGSDDEDGVTLPAMTAGGPVTIPVIVTNSSGSAVYLSVWIDFNNNGVLTDADEQVQEDMIIPNGSSNTSRNVNISVPATALTGVNVGVRVRLTSANNAAPIGAAGNGEVEDYIVNIAAPTTDFGDFSGFADASQGANPALRMGATLDTEFASTRNSTATGDDNTKSDDEDGVIMPSMIAGQTVVIPVTITNGTGANGYLNGWIDWNNNGILTDAGEQIATNTLIASGASNAVTNISVIVPPTATTGVALGARFRLSAPSGLGPTGSNALAGEIEDYTVTIAAPTTDFGDYSVFGSASSTVDSNLRLGATADVEYAQTTNTTATGDDITGTDDEDGVTLPSMTSGAPVTLPVVVTNNTGSAAYLNVWIDYNNNGSVTDAGEQVADDVSIASGTSNITQNLAFTVPANAVTGIALGVRVRLVSVSGTAPTGFAGNGEVEDYRVTIAAPNTDFGDYSVFGSVSNARNGNLRLGALVDAEFSATTDATATGDDNTGSDDEDGVSVPAMIAGQTLPLPMTVTNLTGVGAFLNVWVDFNGNGALTDSGEQVVSNLAVANGSNNIAISPNIVVPAGASTGTTLGLRARLVTVNGAGATGALGTAGEIEDYTLTITAPTTDFGDVQGIASASSTVNNSLRIGALTDAEFAPNNNAAATGDDISGSDDEDGVSVPAMMAGAPATLPVTVTNTSGSLAYLNVWIDFNNNGSLADSGENILVNQGIFTGTSAAVQNISFTVPANAVTTTNLGLRVRLTSTSSPGPTGLSGNGEVEDYLVNIATPPLDYGDTNVLASASSTANSALRLGALVDTEFSPIYNSTATGDDNTGSDDEDGVSIPMMTAGAPATITATATNTSGAVAYLNAWIDFNGNGSVADVGEQIATDVNVANGTSAGSIPINFTVPAPAVTGATIVVRARLTSTSSPGISGLSGSGEVEDYVTTIAVPVTDFGDWNGLANASSIQSSNLRMGPLADTEYVSTLNAAASGDDNTASDDEDGVTLAAGYNLGAASSLTVTVTNLSGAAAYLNVWVDFNNNNSVADAGEQIATNTTINNGTNGAVQTVSFTVPATAIPGFRGARFRLSSTSNPGASSASGMGEVEDHLVNIYCPTITLSPTTLNAATVGSAFSQTLSASGGTSPYTWSVSSGTLPAGLTLNASTGVISGTPTTANGAGTSVTITATDVNGCDGDRVHTMKVCPIITVGPSTLATPTVGTAYSQTIVPANGAAPYTFVRSSGTLPTWATLNATTGVISGTPNSTTSASFTIRATDANGCTGTRSYLLTPVCPTISASPATVPEARVNTAYSTTLSGVGGTAPYSGWTIVSGTLPAGLSLNSTSGVISGTPTVVTSPGTSVTVRVTDTYGCQGTQAITVQVCPVITVSPTSLANGMVNLAYSATVSASGGVSPYTFSVTSGTFPAWATLNPSTGAITGTPSTTTSSTFTISADDANGCAGTRSYTITPACPTILISASVLPQATVSTAYSHTLTPNGGVPPYSNFTITSGSLPLGLSLSSAGVISGTAVLTNGTGTSITFRTTDSNGCQGTQTLTFRVCPSITLNPSSLANGSVGAAYSQTLSTSGGTSPYVYGVASGSLPGWATLNTSTGLISGTPNSASSSTFTLRSTDANGCIATRSYTITPVCPAITITPTSLTNGLAGTAYSRTMGASGGTAPYTWSLTSGTLPSGLSLSTAGVLSGTPTAGNGAGTSITFRATDVYGCQQTITLGLQICPVVLVSPASLTAGVVSAPYSQTVTSTGGVAPYVYAVSIGSLPPGLTLDPSTGVISGTPSSAISANFTISTTDANGCAGSRAYTLAVSCPAITISPATLPAGLVGASYSQTVTASGGTAPYVWNVSAGTLPAGLSLSTGGVLSGTPTASNGAGVNVTLRAVDNTGCAVTRAFIIQVCPVIDLSPTTLGNGTVGASYSQTVSGTGGTGPYTFSLASGSLSWATLNATTGAVSGTPTSTATVSFTLRATDANGCSGTRAYSITPVCPVVSITPVSANRGIVGTGYSQTLAASGGTAPYSGWTVVSGSLPAGLNLNSGTGLINGAPTTPNGLGTSFTVQVTDTYGCQGTQVISLQVCPVIAMSPSSMPASVVGTPFSTTISASGGLAPYTYTVSSGTLPAWATFNASTGEISGTPSSSTASTFTLRATDANGCTGTRFYNLAPVCPVITISPTVHTAYLGTSFTSTLTPSGGTAPYGGWAIASGTMPAGLSFNTSTGVISGTATTAGVSSITIRVSDAYGCQTTQSISITAKGLTLGNLVWQDSDNDGVRDAGEPSLAGAQVVLMNPGADNEVGGSSADVQVGALFTTGADGLYSFTNLLPGNYYVRVIPPAGYTQTGGTPATTDNDTDGNNDGSLPDGVGMPLVSPVITLSIGGESITDGDNDPDTNLTVDFGVWSPVGVGNLIFIDINGNGRFDLQEGIEGVYVFIFQQGANVQTDDAVGIARSDHKGRYFIDGLLPGSYFLYIPPSQFDITGPLYGMIPMTSVVAGDDNVGQNLISTSTPATTGASTAVFTLTPGAEPTGTAEAGYEGTVDDAFIDSNNDFTIDLGLRSASGTGYPLAQRDRNTTSNGGGSSASGSSGGATAQPVTYATWTAQHSAADDADLYPALVEYALDTDPSDGRSGAGAVRMEVTAAGHADVLFTRPANGRSDIRHELETSLDGTTWSTVNIAPALSIDSDGRQIVRYASVDETTLSPRALFRLKIMLDSNLDGTAEASATTPEVMFSRETFPVGQRTFSMPLVKSELYAGSITLSGSTATLPQPVTLPVHAQLYLEDTASGLTYEVDESSSTATSIHLEGAAPASLPRAALRVHHTLSDLLPADLFTTDDRVLTFDAATNTFLPCTLTAAGWETNLVLARQSGLLVHLRQTETTLLLTGQVTVKPSLTPATGTRFLGSVSAVVQSPASLGLIPEYGFRASTRPTSATRLRLWKPDADLSQTGYDSLFLSPTQWQRQDDATLRNLTNEKLLEPFRAFFLLP</sequence>
<reference evidence="7 8" key="1">
    <citation type="submission" date="2019-07" db="EMBL/GenBank/DDBJ databases">
        <title>Whole genome shotgun sequence of Brevifollis gellanilyticus NBRC 108608.</title>
        <authorList>
            <person name="Hosoyama A."/>
            <person name="Uohara A."/>
            <person name="Ohji S."/>
            <person name="Ichikawa N."/>
        </authorList>
    </citation>
    <scope>NUCLEOTIDE SEQUENCE [LARGE SCALE GENOMIC DNA]</scope>
    <source>
        <strain evidence="7 8">NBRC 108608</strain>
    </source>
</reference>
<dbReference type="Pfam" id="PF05345">
    <property type="entry name" value="He_PIG"/>
    <property type="match status" value="15"/>
</dbReference>
<feature type="domain" description="GEVED" evidence="6">
    <location>
        <begin position="1975"/>
        <end position="2053"/>
    </location>
</feature>
<dbReference type="InterPro" id="IPR033764">
    <property type="entry name" value="Sdr_B"/>
</dbReference>